<evidence type="ECO:0000313" key="3">
    <source>
        <dbReference type="EMBL" id="GEA51862.1"/>
    </source>
</evidence>
<protein>
    <recommendedName>
        <fullName evidence="5">3-carboxymuconate cyclase</fullName>
    </recommendedName>
</protein>
<reference evidence="3 4" key="1">
    <citation type="submission" date="2019-06" db="EMBL/GenBank/DDBJ databases">
        <title>Whole genome shotgun sequence of Vibrio inusitatus NBRC 102082.</title>
        <authorList>
            <person name="Hosoyama A."/>
            <person name="Uohara A."/>
            <person name="Ohji S."/>
            <person name="Ichikawa N."/>
        </authorList>
    </citation>
    <scope>NUCLEOTIDE SEQUENCE [LARGE SCALE GENOMIC DNA]</scope>
    <source>
        <strain evidence="3 4">NBRC 102082</strain>
    </source>
</reference>
<dbReference type="Gene3D" id="2.130.10.10">
    <property type="entry name" value="YVTN repeat-like/Quinoprotein amine dehydrogenase"/>
    <property type="match status" value="1"/>
</dbReference>
<dbReference type="PANTHER" id="PTHR30344">
    <property type="entry name" value="6-PHOSPHOGLUCONOLACTONASE-RELATED"/>
    <property type="match status" value="1"/>
</dbReference>
<dbReference type="SUPFAM" id="SSF51004">
    <property type="entry name" value="C-terminal (heme d1) domain of cytochrome cd1-nitrite reductase"/>
    <property type="match status" value="1"/>
</dbReference>
<dbReference type="Pfam" id="PF10282">
    <property type="entry name" value="Lactonase"/>
    <property type="match status" value="1"/>
</dbReference>
<accession>A0A4Y3HZ65</accession>
<organism evidence="3 4">
    <name type="scientific">Vibrio inusitatus NBRC 102082</name>
    <dbReference type="NCBI Taxonomy" id="1219070"/>
    <lineage>
        <taxon>Bacteria</taxon>
        <taxon>Pseudomonadati</taxon>
        <taxon>Pseudomonadota</taxon>
        <taxon>Gammaproteobacteria</taxon>
        <taxon>Vibrionales</taxon>
        <taxon>Vibrionaceae</taxon>
        <taxon>Vibrio</taxon>
    </lineage>
</organism>
<proteinExistence type="inferred from homology"/>
<dbReference type="AlphaFoldDB" id="A0A4Y3HZ65"/>
<keyword evidence="2" id="KW-0119">Carbohydrate metabolism</keyword>
<sequence length="399" mass="43352">MSPFSEDITMKQQAPRLSSRFMYTASYTYPHFAPGSTEQSTAKGISVYSVAPNGSLELVQVIETPNPSFITISQDQTMLYCVNELGIDDRKLDGMVSAFRIDSKTGELTFVNSQLTHGNWPCHCEIDSSGRYLMSSNYGSANFVTHPINSDGSLGELSYQHINQANGSGAEANRQSASHPHMITNSPSGKFVLGVDLGIDQLLCWTMSENGELNSAPVPVANIASGNGPRHMVFHPSEQSVYVLSELSSSIDVFRFDKERGSMIWLQSISTLPTDNDYVRPEFDPTNPGKVATGGNTGGEICIDSKGGYVYASNRGMNSVAQFQVCPETFKLNALNWTPTQGDCPRGMAVEPDDQHLCVGNQNSNNIVRFAIDTTTGLLRPNPTVIDAPVPVDFAYAGY</sequence>
<evidence type="ECO:0000313" key="4">
    <source>
        <dbReference type="Proteomes" id="UP000318717"/>
    </source>
</evidence>
<dbReference type="InterPro" id="IPR011048">
    <property type="entry name" value="Haem_d1_sf"/>
</dbReference>
<dbReference type="EMBL" id="BJLF01000013">
    <property type="protein sequence ID" value="GEA51862.1"/>
    <property type="molecule type" value="Genomic_DNA"/>
</dbReference>
<dbReference type="PANTHER" id="PTHR30344:SF1">
    <property type="entry name" value="6-PHOSPHOGLUCONOLACTONASE"/>
    <property type="match status" value="1"/>
</dbReference>
<dbReference type="OrthoDB" id="9790815at2"/>
<comment type="caution">
    <text evidence="3">The sequence shown here is derived from an EMBL/GenBank/DDBJ whole genome shotgun (WGS) entry which is preliminary data.</text>
</comment>
<name>A0A4Y3HZ65_9VIBR</name>
<gene>
    <name evidence="3" type="ORF">VIN01S_26660</name>
</gene>
<dbReference type="GO" id="GO:0017057">
    <property type="term" value="F:6-phosphogluconolactonase activity"/>
    <property type="evidence" value="ECO:0007669"/>
    <property type="project" value="TreeGrafter"/>
</dbReference>
<dbReference type="InterPro" id="IPR019405">
    <property type="entry name" value="Lactonase_7-beta_prop"/>
</dbReference>
<keyword evidence="2" id="KW-0313">Glucose metabolism</keyword>
<evidence type="ECO:0000256" key="2">
    <source>
        <dbReference type="ARBA" id="ARBA00022526"/>
    </source>
</evidence>
<comment type="similarity">
    <text evidence="1">Belongs to the cycloisomerase 2 family.</text>
</comment>
<evidence type="ECO:0008006" key="5">
    <source>
        <dbReference type="Google" id="ProtNLM"/>
    </source>
</evidence>
<dbReference type="Proteomes" id="UP000318717">
    <property type="component" value="Unassembled WGS sequence"/>
</dbReference>
<dbReference type="GO" id="GO:0006006">
    <property type="term" value="P:glucose metabolic process"/>
    <property type="evidence" value="ECO:0007669"/>
    <property type="project" value="UniProtKB-KW"/>
</dbReference>
<evidence type="ECO:0000256" key="1">
    <source>
        <dbReference type="ARBA" id="ARBA00005564"/>
    </source>
</evidence>
<dbReference type="InterPro" id="IPR015943">
    <property type="entry name" value="WD40/YVTN_repeat-like_dom_sf"/>
</dbReference>
<dbReference type="InterPro" id="IPR050282">
    <property type="entry name" value="Cycloisomerase_2"/>
</dbReference>
<keyword evidence="4" id="KW-1185">Reference proteome</keyword>